<feature type="chain" id="PRO_5003404486" evidence="9">
    <location>
        <begin position="18"/>
        <end position="236"/>
    </location>
</feature>
<dbReference type="PRINTS" id="PR00336">
    <property type="entry name" value="LYSASSOCTDMP"/>
</dbReference>
<dbReference type="GO" id="GO:0005765">
    <property type="term" value="C:lysosomal membrane"/>
    <property type="evidence" value="ECO:0007669"/>
    <property type="project" value="EnsemblMetazoa"/>
</dbReference>
<dbReference type="OMA" id="CYLDART"/>
<keyword evidence="5 7" id="KW-0472">Membrane</keyword>
<dbReference type="GO" id="GO:0031902">
    <property type="term" value="C:late endosome membrane"/>
    <property type="evidence" value="ECO:0007669"/>
    <property type="project" value="EnsemblMetazoa"/>
</dbReference>
<protein>
    <submittedName>
        <fullName evidence="11">CBN-LMP-1 protein</fullName>
    </submittedName>
</protein>
<evidence type="ECO:0000256" key="8">
    <source>
        <dbReference type="SAM" id="Phobius"/>
    </source>
</evidence>
<dbReference type="PROSITE" id="PS51257">
    <property type="entry name" value="PROKAR_LIPOPROTEIN"/>
    <property type="match status" value="1"/>
</dbReference>
<accession>G0MSS1</accession>
<organism evidence="12">
    <name type="scientific">Caenorhabditis brenneri</name>
    <name type="common">Nematode worm</name>
    <dbReference type="NCBI Taxonomy" id="135651"/>
    <lineage>
        <taxon>Eukaryota</taxon>
        <taxon>Metazoa</taxon>
        <taxon>Ecdysozoa</taxon>
        <taxon>Nematoda</taxon>
        <taxon>Chromadorea</taxon>
        <taxon>Rhabditida</taxon>
        <taxon>Rhabditina</taxon>
        <taxon>Rhabditomorpha</taxon>
        <taxon>Rhabditoidea</taxon>
        <taxon>Rhabditidae</taxon>
        <taxon>Peloderinae</taxon>
        <taxon>Caenorhabditis</taxon>
    </lineage>
</organism>
<evidence type="ECO:0000256" key="4">
    <source>
        <dbReference type="ARBA" id="ARBA00022989"/>
    </source>
</evidence>
<evidence type="ECO:0000256" key="3">
    <source>
        <dbReference type="ARBA" id="ARBA00022729"/>
    </source>
</evidence>
<dbReference type="PROSITE" id="PS51407">
    <property type="entry name" value="LAMP_3"/>
    <property type="match status" value="1"/>
</dbReference>
<comment type="caution">
    <text evidence="7">Lacks conserved residue(s) required for the propagation of feature annotation.</text>
</comment>
<evidence type="ECO:0000256" key="9">
    <source>
        <dbReference type="SAM" id="SignalP"/>
    </source>
</evidence>
<dbReference type="FunCoup" id="G0MSS1">
    <property type="interactions" value="666"/>
</dbReference>
<sequence>MLKSIFTFFAFLAVASAVEHFYVQNNSTGLACIILDGDFQFNLVFNEANSTQKYTVTLNNTLEVDGDCNGVINNQSVQTLNIKFRPEGQSARYPKEWELNLVFGSSSNEAFKIVDYTLQTQRTDLVPFFGKFVRDEKAAGDVTATETNAYKCSTAKLGLVGGSTIDIKSANIIAFAQVNGTTFPTNQVYEVCYLDARTSDVVPIVVGACLAALVIVVLVGYLIGRARAKRQGYASV</sequence>
<dbReference type="STRING" id="135651.G0MSS1"/>
<evidence type="ECO:0000256" key="7">
    <source>
        <dbReference type="PROSITE-ProRule" id="PRU00740"/>
    </source>
</evidence>
<gene>
    <name evidence="11" type="primary">Cbn-lmp-1</name>
    <name evidence="11" type="ORF">CAEBREN_04627</name>
</gene>
<dbReference type="Pfam" id="PF21222">
    <property type="entry name" value="Lamp2_2nd"/>
    <property type="match status" value="1"/>
</dbReference>
<evidence type="ECO:0000313" key="11">
    <source>
        <dbReference type="EMBL" id="EGT43165.1"/>
    </source>
</evidence>
<dbReference type="InterPro" id="IPR048524">
    <property type="entry name" value="Lamp2-like_TM"/>
</dbReference>
<feature type="transmembrane region" description="Helical" evidence="8">
    <location>
        <begin position="201"/>
        <end position="223"/>
    </location>
</feature>
<feature type="domain" description="Lysosome-associated membrane glycoprotein 2-like transmembrane" evidence="10">
    <location>
        <begin position="202"/>
        <end position="233"/>
    </location>
</feature>
<evidence type="ECO:0000256" key="2">
    <source>
        <dbReference type="ARBA" id="ARBA00022692"/>
    </source>
</evidence>
<dbReference type="Gene3D" id="2.40.160.110">
    <property type="match status" value="1"/>
</dbReference>
<dbReference type="HOGENOM" id="CLU_1215950_0_0_1"/>
<dbReference type="EMBL" id="GL379810">
    <property type="protein sequence ID" value="EGT43165.1"/>
    <property type="molecule type" value="Genomic_DNA"/>
</dbReference>
<reference evidence="12" key="1">
    <citation type="submission" date="2011-07" db="EMBL/GenBank/DDBJ databases">
        <authorList>
            <consortium name="Caenorhabditis brenneri Sequencing and Analysis Consortium"/>
            <person name="Wilson R.K."/>
        </authorList>
    </citation>
    <scope>NUCLEOTIDE SEQUENCE [LARGE SCALE GENOMIC DNA]</scope>
    <source>
        <strain evidence="12">PB2801</strain>
    </source>
</reference>
<dbReference type="Proteomes" id="UP000008068">
    <property type="component" value="Unassembled WGS sequence"/>
</dbReference>
<keyword evidence="12" id="KW-1185">Reference proteome</keyword>
<dbReference type="OrthoDB" id="6232933at2759"/>
<feature type="signal peptide" evidence="9">
    <location>
        <begin position="1"/>
        <end position="17"/>
    </location>
</feature>
<evidence type="ECO:0000256" key="6">
    <source>
        <dbReference type="ARBA" id="ARBA00023180"/>
    </source>
</evidence>
<proteinExistence type="inferred from homology"/>
<dbReference type="GO" id="GO:0005886">
    <property type="term" value="C:plasma membrane"/>
    <property type="evidence" value="ECO:0007669"/>
    <property type="project" value="TreeGrafter"/>
</dbReference>
<keyword evidence="2 7" id="KW-0812">Transmembrane</keyword>
<dbReference type="GO" id="GO:0045335">
    <property type="term" value="C:phagocytic vesicle"/>
    <property type="evidence" value="ECO:0007669"/>
    <property type="project" value="EnsemblMetazoa"/>
</dbReference>
<keyword evidence="3 9" id="KW-0732">Signal</keyword>
<dbReference type="GO" id="GO:0072594">
    <property type="term" value="P:establishment of protein localization to organelle"/>
    <property type="evidence" value="ECO:0007669"/>
    <property type="project" value="TreeGrafter"/>
</dbReference>
<name>G0MSS1_CAEBE</name>
<dbReference type="AlphaFoldDB" id="G0MSS1"/>
<keyword evidence="6" id="KW-0325">Glycoprotein</keyword>
<evidence type="ECO:0000313" key="12">
    <source>
        <dbReference type="Proteomes" id="UP000008068"/>
    </source>
</evidence>
<keyword evidence="4 8" id="KW-1133">Transmembrane helix</keyword>
<dbReference type="InterPro" id="IPR002000">
    <property type="entry name" value="Lysosome-assoc_membr_glycop"/>
</dbReference>
<dbReference type="PANTHER" id="PTHR11506">
    <property type="entry name" value="LYSOSOME-ASSOCIATED MEMBRANE GLYCOPROTEIN"/>
    <property type="match status" value="1"/>
</dbReference>
<evidence type="ECO:0000259" key="10">
    <source>
        <dbReference type="Pfam" id="PF21222"/>
    </source>
</evidence>
<dbReference type="GO" id="GO:0044841">
    <property type="term" value="C:gut granule membrane"/>
    <property type="evidence" value="ECO:0007669"/>
    <property type="project" value="EnsemblMetazoa"/>
</dbReference>
<comment type="similarity">
    <text evidence="7">Belongs to the LAMP family.</text>
</comment>
<dbReference type="InParanoid" id="G0MSS1"/>
<comment type="subcellular location">
    <subcellularLocation>
        <location evidence="1">Cell membrane</location>
        <topology evidence="1">Single-pass type I membrane protein</topology>
    </subcellularLocation>
    <subcellularLocation>
        <location evidence="7">Membrane</location>
        <topology evidence="7">Single-pass type I membrane protein</topology>
    </subcellularLocation>
</comment>
<dbReference type="PANTHER" id="PTHR11506:SF35">
    <property type="entry name" value="LYSOSOME-ASSOCIATED MEMBRANE GLYCOPROTEIN 5"/>
    <property type="match status" value="1"/>
</dbReference>
<evidence type="ECO:0000256" key="1">
    <source>
        <dbReference type="ARBA" id="ARBA00004251"/>
    </source>
</evidence>
<evidence type="ECO:0000256" key="5">
    <source>
        <dbReference type="ARBA" id="ARBA00023136"/>
    </source>
</evidence>
<dbReference type="eggNOG" id="KOG4818">
    <property type="taxonomic scope" value="Eukaryota"/>
</dbReference>